<dbReference type="GO" id="GO:0071013">
    <property type="term" value="C:catalytic step 2 spliceosome"/>
    <property type="evidence" value="ECO:0007669"/>
    <property type="project" value="TreeGrafter"/>
</dbReference>
<keyword evidence="5" id="KW-1185">Reference proteome</keyword>
<reference evidence="5" key="1">
    <citation type="submission" date="2022-06" db="EMBL/GenBank/DDBJ databases">
        <authorList>
            <person name="Berger JAMES D."/>
            <person name="Berger JAMES D."/>
        </authorList>
    </citation>
    <scope>NUCLEOTIDE SEQUENCE [LARGE SCALE GENOMIC DNA]</scope>
</reference>
<dbReference type="PANTHER" id="PTHR12718:SF2">
    <property type="entry name" value="SPLICEOSOME-ASSOCIATED PROTEIN CWC15 HOMOLOG"/>
    <property type="match status" value="1"/>
</dbReference>
<comment type="similarity">
    <text evidence="1">Belongs to the CWC15 family.</text>
</comment>
<evidence type="ECO:0000256" key="4">
    <source>
        <dbReference type="SAM" id="MobiDB-lite"/>
    </source>
</evidence>
<reference evidence="6" key="2">
    <citation type="submission" date="2023-11" db="UniProtKB">
        <authorList>
            <consortium name="WormBaseParasite"/>
        </authorList>
    </citation>
    <scope>IDENTIFICATION</scope>
</reference>
<organism evidence="5 6">
    <name type="scientific">Schistosoma rodhaini</name>
    <dbReference type="NCBI Taxonomy" id="6188"/>
    <lineage>
        <taxon>Eukaryota</taxon>
        <taxon>Metazoa</taxon>
        <taxon>Spiralia</taxon>
        <taxon>Lophotrochozoa</taxon>
        <taxon>Platyhelminthes</taxon>
        <taxon>Trematoda</taxon>
        <taxon>Digenea</taxon>
        <taxon>Strigeidida</taxon>
        <taxon>Schistosomatoidea</taxon>
        <taxon>Schistosomatidae</taxon>
        <taxon>Schistosoma</taxon>
    </lineage>
</organism>
<dbReference type="InterPro" id="IPR006973">
    <property type="entry name" value="Cwf_Cwc_15"/>
</dbReference>
<dbReference type="GO" id="GO:0045292">
    <property type="term" value="P:mRNA cis splicing, via spliceosome"/>
    <property type="evidence" value="ECO:0007669"/>
    <property type="project" value="TreeGrafter"/>
</dbReference>
<feature type="compositionally biased region" description="Polar residues" evidence="4">
    <location>
        <begin position="78"/>
        <end position="110"/>
    </location>
</feature>
<protein>
    <submittedName>
        <fullName evidence="6">Protein CWC15 A</fullName>
    </submittedName>
</protein>
<keyword evidence="2" id="KW-0507">mRNA processing</keyword>
<feature type="region of interest" description="Disordered" evidence="4">
    <location>
        <begin position="1"/>
        <end position="20"/>
    </location>
</feature>
<dbReference type="WBParaSite" id="SRDH1_31870.2">
    <property type="protein sequence ID" value="SRDH1_31870.2"/>
    <property type="gene ID" value="SRDH1_31870"/>
</dbReference>
<feature type="region of interest" description="Disordered" evidence="4">
    <location>
        <begin position="68"/>
        <end position="189"/>
    </location>
</feature>
<evidence type="ECO:0000256" key="3">
    <source>
        <dbReference type="ARBA" id="ARBA00023187"/>
    </source>
</evidence>
<dbReference type="GO" id="GO:0003723">
    <property type="term" value="F:RNA binding"/>
    <property type="evidence" value="ECO:0007669"/>
    <property type="project" value="TreeGrafter"/>
</dbReference>
<evidence type="ECO:0000256" key="1">
    <source>
        <dbReference type="ARBA" id="ARBA00006644"/>
    </source>
</evidence>
<sequence>MTTAGRPTWDTAKGSRGKWEGDLSALSKQYSVRDLPAHTKLKLRQEGQGRPEDIQGKDFKRALEEKEKRLAQEKSGRPSINATSQQPAITSAKRPSSATVAPTIDSSTIGSIKRTRPETTTTVSTTNLDADDPWDEDYDEDQDDVIIIKKSNHNKSKNSTENKFDDDQNDGDDDEDADNDDVDDDDEEDEEMLLAELAKIKRERAEEAARLAAERKAAEETIRMENILKGNPLLNSSNSSVSRKFMTSRDLMIFTYSELFNFYTTNHPNCMKQFINLIQYGCVGHLSSNQFTFIIPNLKSNEDGMMMLYLKIVLEVKSIM</sequence>
<dbReference type="Pfam" id="PF04889">
    <property type="entry name" value="Cwf_Cwc_15"/>
    <property type="match status" value="1"/>
</dbReference>
<feature type="compositionally biased region" description="Acidic residues" evidence="4">
    <location>
        <begin position="129"/>
        <end position="144"/>
    </location>
</feature>
<dbReference type="Proteomes" id="UP000050792">
    <property type="component" value="Unassembled WGS sequence"/>
</dbReference>
<evidence type="ECO:0000256" key="2">
    <source>
        <dbReference type="ARBA" id="ARBA00022664"/>
    </source>
</evidence>
<name>A0AA85F0T6_9TREM</name>
<dbReference type="PANTHER" id="PTHR12718">
    <property type="entry name" value="CELL CYCLE CONTROL PROTEIN CWF15"/>
    <property type="match status" value="1"/>
</dbReference>
<dbReference type="AlphaFoldDB" id="A0AA85F0T6"/>
<accession>A0AA85F0T6</accession>
<evidence type="ECO:0000313" key="5">
    <source>
        <dbReference type="Proteomes" id="UP000050792"/>
    </source>
</evidence>
<keyword evidence="3" id="KW-0508">mRNA splicing</keyword>
<proteinExistence type="inferred from homology"/>
<evidence type="ECO:0000313" key="6">
    <source>
        <dbReference type="WBParaSite" id="SRDH1_31870.2"/>
    </source>
</evidence>
<feature type="compositionally biased region" description="Acidic residues" evidence="4">
    <location>
        <begin position="167"/>
        <end position="189"/>
    </location>
</feature>